<evidence type="ECO:0000256" key="4">
    <source>
        <dbReference type="ARBA" id="ARBA00022563"/>
    </source>
</evidence>
<keyword evidence="6 7" id="KW-0560">Oxidoreductase</keyword>
<comment type="pathway">
    <text evidence="1 7">Cofactor biosynthesis; tetrahydrofolate biosynthesis; 5,6,7,8-tetrahydrofolate from 7,8-dihydrofolate: step 1/1.</text>
</comment>
<comment type="caution">
    <text evidence="9">The sequence shown here is derived from an EMBL/GenBank/DDBJ whole genome shotgun (WGS) entry which is preliminary data.</text>
</comment>
<evidence type="ECO:0000256" key="7">
    <source>
        <dbReference type="PIRNR" id="PIRNR000194"/>
    </source>
</evidence>
<evidence type="ECO:0000256" key="2">
    <source>
        <dbReference type="ARBA" id="ARBA00009539"/>
    </source>
</evidence>
<keyword evidence="5 7" id="KW-0521">NADP</keyword>
<evidence type="ECO:0000313" key="9">
    <source>
        <dbReference type="EMBL" id="CAG7649877.1"/>
    </source>
</evidence>
<organism evidence="9 10">
    <name type="scientific">Paenibacillus allorhizosphaerae</name>
    <dbReference type="NCBI Taxonomy" id="2849866"/>
    <lineage>
        <taxon>Bacteria</taxon>
        <taxon>Bacillati</taxon>
        <taxon>Bacillota</taxon>
        <taxon>Bacilli</taxon>
        <taxon>Bacillales</taxon>
        <taxon>Paenibacillaceae</taxon>
        <taxon>Paenibacillus</taxon>
    </lineage>
</organism>
<accession>A0ABN7TPH6</accession>
<dbReference type="PIRSF" id="PIRSF000194">
    <property type="entry name" value="DHFR"/>
    <property type="match status" value="1"/>
</dbReference>
<dbReference type="CDD" id="cd00209">
    <property type="entry name" value="DHFR"/>
    <property type="match status" value="1"/>
</dbReference>
<gene>
    <name evidence="9" type="ORF">PAECIP111802_04581</name>
</gene>
<name>A0ABN7TPH6_9BACL</name>
<comment type="similarity">
    <text evidence="2 7">Belongs to the dihydrofolate reductase family.</text>
</comment>
<dbReference type="Proteomes" id="UP000730618">
    <property type="component" value="Unassembled WGS sequence"/>
</dbReference>
<keyword evidence="10" id="KW-1185">Reference proteome</keyword>
<dbReference type="EMBL" id="CAJVCE010000014">
    <property type="protein sequence ID" value="CAG7649877.1"/>
    <property type="molecule type" value="Genomic_DNA"/>
</dbReference>
<sequence length="163" mass="18649">MILSIIVAMGRNRAIGKNNSIPWRLPKEQAYLRNVTMGKPIIMGRKNYESIGKPLDGRTNIVLTRKSDYKAPGCVVVHSAEEALKVCAEEAEAFIFGGEEIYRQFLPLAQRLYLTVIDHHFDGDTFFPEIDLSDWTELSVRKGITDANNPYDYHFYVYERTTS</sequence>
<evidence type="ECO:0000256" key="1">
    <source>
        <dbReference type="ARBA" id="ARBA00004903"/>
    </source>
</evidence>
<evidence type="ECO:0000256" key="5">
    <source>
        <dbReference type="ARBA" id="ARBA00022857"/>
    </source>
</evidence>
<dbReference type="InterPro" id="IPR001796">
    <property type="entry name" value="DHFR_dom"/>
</dbReference>
<protein>
    <recommendedName>
        <fullName evidence="3 7">Dihydrofolate reductase</fullName>
        <ecNumber evidence="3 7">1.5.1.3</ecNumber>
    </recommendedName>
</protein>
<comment type="function">
    <text evidence="7">Key enzyme in folate metabolism. Catalyzes an essential reaction for de novo glycine and purine synthesis, and for DNA precursor synthesis.</text>
</comment>
<evidence type="ECO:0000313" key="10">
    <source>
        <dbReference type="Proteomes" id="UP000730618"/>
    </source>
</evidence>
<feature type="domain" description="DHFR" evidence="8">
    <location>
        <begin position="2"/>
        <end position="160"/>
    </location>
</feature>
<dbReference type="EC" id="1.5.1.3" evidence="3 7"/>
<dbReference type="PANTHER" id="PTHR48069">
    <property type="entry name" value="DIHYDROFOLATE REDUCTASE"/>
    <property type="match status" value="1"/>
</dbReference>
<comment type="catalytic activity">
    <reaction evidence="7">
        <text>(6S)-5,6,7,8-tetrahydrofolate + NADP(+) = 7,8-dihydrofolate + NADPH + H(+)</text>
        <dbReference type="Rhea" id="RHEA:15009"/>
        <dbReference type="ChEBI" id="CHEBI:15378"/>
        <dbReference type="ChEBI" id="CHEBI:57451"/>
        <dbReference type="ChEBI" id="CHEBI:57453"/>
        <dbReference type="ChEBI" id="CHEBI:57783"/>
        <dbReference type="ChEBI" id="CHEBI:58349"/>
        <dbReference type="EC" id="1.5.1.3"/>
    </reaction>
</comment>
<dbReference type="InterPro" id="IPR012259">
    <property type="entry name" value="DHFR"/>
</dbReference>
<evidence type="ECO:0000256" key="3">
    <source>
        <dbReference type="ARBA" id="ARBA00012856"/>
    </source>
</evidence>
<dbReference type="Pfam" id="PF00186">
    <property type="entry name" value="DHFR_1"/>
    <property type="match status" value="1"/>
</dbReference>
<evidence type="ECO:0000256" key="6">
    <source>
        <dbReference type="ARBA" id="ARBA00023002"/>
    </source>
</evidence>
<keyword evidence="4 7" id="KW-0554">One-carbon metabolism</keyword>
<dbReference type="PROSITE" id="PS51330">
    <property type="entry name" value="DHFR_2"/>
    <property type="match status" value="1"/>
</dbReference>
<evidence type="ECO:0000259" key="8">
    <source>
        <dbReference type="PROSITE" id="PS51330"/>
    </source>
</evidence>
<proteinExistence type="inferred from homology"/>
<dbReference type="RefSeq" id="WP_218100874.1">
    <property type="nucleotide sequence ID" value="NZ_CAJVCE010000014.1"/>
</dbReference>
<reference evidence="9 10" key="1">
    <citation type="submission" date="2021-06" db="EMBL/GenBank/DDBJ databases">
        <authorList>
            <person name="Criscuolo A."/>
        </authorList>
    </citation>
    <scope>NUCLEOTIDE SEQUENCE [LARGE SCALE GENOMIC DNA]</scope>
    <source>
        <strain evidence="10">CIP 111802</strain>
    </source>
</reference>
<dbReference type="PANTHER" id="PTHR48069:SF3">
    <property type="entry name" value="DIHYDROFOLATE REDUCTASE"/>
    <property type="match status" value="1"/>
</dbReference>